<evidence type="ECO:0000256" key="7">
    <source>
        <dbReference type="ARBA" id="ARBA00022915"/>
    </source>
</evidence>
<keyword evidence="7 12" id="KW-0220">Diaminopimelate biosynthesis</keyword>
<dbReference type="InterPro" id="IPR013785">
    <property type="entry name" value="Aldolase_TIM"/>
</dbReference>
<dbReference type="CDD" id="cd00950">
    <property type="entry name" value="DHDPS"/>
    <property type="match status" value="1"/>
</dbReference>
<dbReference type="Gene3D" id="3.20.20.70">
    <property type="entry name" value="Aldolase class I"/>
    <property type="match status" value="1"/>
</dbReference>
<dbReference type="PANTHER" id="PTHR12128:SF66">
    <property type="entry name" value="4-HYDROXY-2-OXOGLUTARATE ALDOLASE, MITOCHONDRIAL"/>
    <property type="match status" value="1"/>
</dbReference>
<dbReference type="GO" id="GO:0005829">
    <property type="term" value="C:cytosol"/>
    <property type="evidence" value="ECO:0007669"/>
    <property type="project" value="TreeGrafter"/>
</dbReference>
<keyword evidence="6 12" id="KW-0028">Amino-acid biosynthesis</keyword>
<keyword evidence="9 12" id="KW-0456">Lyase</keyword>
<evidence type="ECO:0000256" key="6">
    <source>
        <dbReference type="ARBA" id="ARBA00022605"/>
    </source>
</evidence>
<dbReference type="EC" id="4.3.3.7" evidence="4 12"/>
<dbReference type="GO" id="GO:0008840">
    <property type="term" value="F:4-hydroxy-tetrahydrodipicolinate synthase activity"/>
    <property type="evidence" value="ECO:0007669"/>
    <property type="project" value="UniProtKB-UniRule"/>
</dbReference>
<evidence type="ECO:0000256" key="8">
    <source>
        <dbReference type="ARBA" id="ARBA00023154"/>
    </source>
</evidence>
<evidence type="ECO:0000256" key="14">
    <source>
        <dbReference type="PIRSR" id="PIRSR001365-1"/>
    </source>
</evidence>
<feature type="site" description="Part of a proton relay during catalysis" evidence="12">
    <location>
        <position position="112"/>
    </location>
</feature>
<evidence type="ECO:0000256" key="10">
    <source>
        <dbReference type="ARBA" id="ARBA00023270"/>
    </source>
</evidence>
<feature type="binding site" evidence="12 15">
    <location>
        <position position="50"/>
    </location>
    <ligand>
        <name>pyruvate</name>
        <dbReference type="ChEBI" id="CHEBI:15361"/>
    </ligand>
</feature>
<dbReference type="NCBIfam" id="TIGR00674">
    <property type="entry name" value="dapA"/>
    <property type="match status" value="1"/>
</dbReference>
<evidence type="ECO:0000256" key="4">
    <source>
        <dbReference type="ARBA" id="ARBA00012086"/>
    </source>
</evidence>
<comment type="function">
    <text evidence="1 12">Catalyzes the condensation of (S)-aspartate-beta-semialdehyde [(S)-ASA] and pyruvate to 4-hydroxy-tetrahydrodipicolinate (HTPA).</text>
</comment>
<feature type="binding site" evidence="12 15">
    <location>
        <position position="209"/>
    </location>
    <ligand>
        <name>pyruvate</name>
        <dbReference type="ChEBI" id="CHEBI:15361"/>
    </ligand>
</feature>
<dbReference type="InterPro" id="IPR002220">
    <property type="entry name" value="DapA-like"/>
</dbReference>
<gene>
    <name evidence="12" type="primary">dapA</name>
    <name evidence="16" type="ORF">H5P30_11385</name>
</gene>
<sequence length="295" mass="31522">MTAGISIFKGVQTALATPMRDGEVAWDDLERLVLSQMEEGVDGLVAVGTTGESPTLNHDEHIGVIRRVGELAKGRTPVIAGTGSNSTTEALELSQEAEKAGADALLLVAPYYNKPNQEGLFLHFSAIAEATELPIILYSIPSRCGIEIGVDTVARLYEKYPQICGMKEAGGSCDRVTELVQKLGSDFAVMSGDDALTPPFMSFGATGVISVASNLYVSPLREMVSAANTNPARAREIFEKFAPLFSTLFVEPNPVPVKFALAEKGMISSPEVRLPLAPISKPTQDLIRKVLADLD</sequence>
<dbReference type="GO" id="GO:0009089">
    <property type="term" value="P:lysine biosynthetic process via diaminopimelate"/>
    <property type="evidence" value="ECO:0007669"/>
    <property type="project" value="UniProtKB-UniRule"/>
</dbReference>
<protein>
    <recommendedName>
        <fullName evidence="4 12">4-hydroxy-tetrahydrodipicolinate synthase</fullName>
        <shortName evidence="12">HTPA synthase</shortName>
        <ecNumber evidence="4 12">4.3.3.7</ecNumber>
    </recommendedName>
</protein>
<keyword evidence="8 12" id="KW-0457">Lysine biosynthesis</keyword>
<comment type="pathway">
    <text evidence="2 12">Amino-acid biosynthesis; L-lysine biosynthesis via DAP pathway; (S)-tetrahydrodipicolinate from L-aspartate: step 3/4.</text>
</comment>
<name>A0A7X1AYL2_9BACT</name>
<keyword evidence="10 12" id="KW-0704">Schiff base</keyword>
<feature type="active site" description="Schiff-base intermediate with substrate" evidence="12 14">
    <location>
        <position position="167"/>
    </location>
</feature>
<evidence type="ECO:0000256" key="11">
    <source>
        <dbReference type="ARBA" id="ARBA00047836"/>
    </source>
</evidence>
<evidence type="ECO:0000256" key="1">
    <source>
        <dbReference type="ARBA" id="ARBA00003294"/>
    </source>
</evidence>
<dbReference type="Proteomes" id="UP000525652">
    <property type="component" value="Unassembled WGS sequence"/>
</dbReference>
<comment type="catalytic activity">
    <reaction evidence="11 12">
        <text>L-aspartate 4-semialdehyde + pyruvate = (2S,4S)-4-hydroxy-2,3,4,5-tetrahydrodipicolinate + H2O + H(+)</text>
        <dbReference type="Rhea" id="RHEA:34171"/>
        <dbReference type="ChEBI" id="CHEBI:15361"/>
        <dbReference type="ChEBI" id="CHEBI:15377"/>
        <dbReference type="ChEBI" id="CHEBI:15378"/>
        <dbReference type="ChEBI" id="CHEBI:67139"/>
        <dbReference type="ChEBI" id="CHEBI:537519"/>
        <dbReference type="EC" id="4.3.3.7"/>
    </reaction>
</comment>
<dbReference type="InterPro" id="IPR020624">
    <property type="entry name" value="Schiff_base-form_aldolases_CS"/>
</dbReference>
<feature type="site" description="Part of a proton relay during catalysis" evidence="12">
    <location>
        <position position="49"/>
    </location>
</feature>
<feature type="active site" description="Proton donor/acceptor" evidence="12 14">
    <location>
        <position position="138"/>
    </location>
</feature>
<comment type="caution">
    <text evidence="12">Was originally thought to be a dihydrodipicolinate synthase (DHDPS), catalyzing the condensation of (S)-aspartate-beta-semialdehyde [(S)-ASA] and pyruvate to dihydrodipicolinate (DHDP). However, it was shown in E.coli that the product of the enzymatic reaction is not dihydrodipicolinate but in fact (4S)-4-hydroxy-2,3,4,5-tetrahydro-(2S)-dipicolinic acid (HTPA), and that the consecutive dehydration reaction leading to DHDP is not spontaneous but catalyzed by DapB.</text>
</comment>
<organism evidence="16 17">
    <name type="scientific">Puniceicoccus vermicola</name>
    <dbReference type="NCBI Taxonomy" id="388746"/>
    <lineage>
        <taxon>Bacteria</taxon>
        <taxon>Pseudomonadati</taxon>
        <taxon>Verrucomicrobiota</taxon>
        <taxon>Opitutia</taxon>
        <taxon>Puniceicoccales</taxon>
        <taxon>Puniceicoccaceae</taxon>
        <taxon>Puniceicoccus</taxon>
    </lineage>
</organism>
<evidence type="ECO:0000256" key="12">
    <source>
        <dbReference type="HAMAP-Rule" id="MF_00418"/>
    </source>
</evidence>
<accession>A0A7X1AYL2</accession>
<dbReference type="PROSITE" id="PS00665">
    <property type="entry name" value="DHDPS_1"/>
    <property type="match status" value="1"/>
</dbReference>
<dbReference type="Pfam" id="PF00701">
    <property type="entry name" value="DHDPS"/>
    <property type="match status" value="1"/>
</dbReference>
<dbReference type="EMBL" id="JACHVA010000086">
    <property type="protein sequence ID" value="MBC2602380.1"/>
    <property type="molecule type" value="Genomic_DNA"/>
</dbReference>
<evidence type="ECO:0000256" key="2">
    <source>
        <dbReference type="ARBA" id="ARBA00005120"/>
    </source>
</evidence>
<dbReference type="PANTHER" id="PTHR12128">
    <property type="entry name" value="DIHYDRODIPICOLINATE SYNTHASE"/>
    <property type="match status" value="1"/>
</dbReference>
<evidence type="ECO:0000256" key="15">
    <source>
        <dbReference type="PIRSR" id="PIRSR001365-2"/>
    </source>
</evidence>
<evidence type="ECO:0000313" key="17">
    <source>
        <dbReference type="Proteomes" id="UP000525652"/>
    </source>
</evidence>
<dbReference type="PIRSF" id="PIRSF001365">
    <property type="entry name" value="DHDPS"/>
    <property type="match status" value="1"/>
</dbReference>
<evidence type="ECO:0000313" key="16">
    <source>
        <dbReference type="EMBL" id="MBC2602380.1"/>
    </source>
</evidence>
<dbReference type="InterPro" id="IPR005263">
    <property type="entry name" value="DapA"/>
</dbReference>
<dbReference type="AlphaFoldDB" id="A0A7X1AYL2"/>
<dbReference type="SMART" id="SM01130">
    <property type="entry name" value="DHDPS"/>
    <property type="match status" value="1"/>
</dbReference>
<comment type="caution">
    <text evidence="16">The sequence shown here is derived from an EMBL/GenBank/DDBJ whole genome shotgun (WGS) entry which is preliminary data.</text>
</comment>
<keyword evidence="17" id="KW-1185">Reference proteome</keyword>
<dbReference type="HAMAP" id="MF_00418">
    <property type="entry name" value="DapA"/>
    <property type="match status" value="1"/>
</dbReference>
<evidence type="ECO:0000256" key="13">
    <source>
        <dbReference type="PIRNR" id="PIRNR001365"/>
    </source>
</evidence>
<comment type="subcellular location">
    <subcellularLocation>
        <location evidence="12">Cytoplasm</location>
    </subcellularLocation>
</comment>
<evidence type="ECO:0000256" key="9">
    <source>
        <dbReference type="ARBA" id="ARBA00023239"/>
    </source>
</evidence>
<dbReference type="GO" id="GO:0019877">
    <property type="term" value="P:diaminopimelate biosynthetic process"/>
    <property type="evidence" value="ECO:0007669"/>
    <property type="project" value="UniProtKB-UniRule"/>
</dbReference>
<dbReference type="UniPathway" id="UPA00034">
    <property type="reaction ID" value="UER00017"/>
</dbReference>
<comment type="similarity">
    <text evidence="3 12 13">Belongs to the DapA family.</text>
</comment>
<keyword evidence="5 12" id="KW-0963">Cytoplasm</keyword>
<dbReference type="PRINTS" id="PR00146">
    <property type="entry name" value="DHPICSNTHASE"/>
</dbReference>
<reference evidence="16 17" key="1">
    <citation type="submission" date="2020-07" db="EMBL/GenBank/DDBJ databases">
        <authorList>
            <person name="Feng X."/>
        </authorList>
    </citation>
    <scope>NUCLEOTIDE SEQUENCE [LARGE SCALE GENOMIC DNA]</scope>
    <source>
        <strain evidence="16 17">JCM14086</strain>
    </source>
</reference>
<comment type="subunit">
    <text evidence="12">Homotetramer; dimer of dimers.</text>
</comment>
<evidence type="ECO:0000256" key="5">
    <source>
        <dbReference type="ARBA" id="ARBA00022490"/>
    </source>
</evidence>
<evidence type="ECO:0000256" key="3">
    <source>
        <dbReference type="ARBA" id="ARBA00007592"/>
    </source>
</evidence>
<dbReference type="SUPFAM" id="SSF51569">
    <property type="entry name" value="Aldolase"/>
    <property type="match status" value="1"/>
</dbReference>
<proteinExistence type="inferred from homology"/>
<dbReference type="RefSeq" id="WP_185693067.1">
    <property type="nucleotide sequence ID" value="NZ_JACHVA010000086.1"/>
</dbReference>